<evidence type="ECO:0000256" key="7">
    <source>
        <dbReference type="ARBA" id="ARBA00022982"/>
    </source>
</evidence>
<dbReference type="SUPFAM" id="SSF81508">
    <property type="entry name" value="Ubiquinone-binding protein QP-C of cytochrome bc1 complex (Ubiquinol-cytochrome c reductase)"/>
    <property type="match status" value="1"/>
</dbReference>
<keyword evidence="8" id="KW-1133">Transmembrane helix</keyword>
<dbReference type="CDD" id="cd06464">
    <property type="entry name" value="ACD_sHsps-like"/>
    <property type="match status" value="1"/>
</dbReference>
<dbReference type="AlphaFoldDB" id="A0AAD7TIK2"/>
<organism evidence="16 17">
    <name type="scientific">Trametes cubensis</name>
    <dbReference type="NCBI Taxonomy" id="1111947"/>
    <lineage>
        <taxon>Eukaryota</taxon>
        <taxon>Fungi</taxon>
        <taxon>Dikarya</taxon>
        <taxon>Basidiomycota</taxon>
        <taxon>Agaricomycotina</taxon>
        <taxon>Agaricomycetes</taxon>
        <taxon>Polyporales</taxon>
        <taxon>Polyporaceae</taxon>
        <taxon>Trametes</taxon>
    </lineage>
</organism>
<dbReference type="PANTHER" id="PTHR12119:SF2">
    <property type="entry name" value="CYTOCHROME B-C1 COMPLEX SUBUNIT 8"/>
    <property type="match status" value="1"/>
</dbReference>
<evidence type="ECO:0000256" key="3">
    <source>
        <dbReference type="ARBA" id="ARBA00022448"/>
    </source>
</evidence>
<evidence type="ECO:0000256" key="9">
    <source>
        <dbReference type="ARBA" id="ARBA00023128"/>
    </source>
</evidence>
<evidence type="ECO:0000256" key="6">
    <source>
        <dbReference type="ARBA" id="ARBA00022792"/>
    </source>
</evidence>
<keyword evidence="3 13" id="KW-0813">Transport</keyword>
<keyword evidence="9 13" id="KW-0496">Mitochondrion</keyword>
<comment type="subcellular location">
    <subcellularLocation>
        <location evidence="1 13">Mitochondrion inner membrane</location>
        <topology evidence="1 13">Single-pass membrane protein</topology>
    </subcellularLocation>
</comment>
<evidence type="ECO:0000259" key="15">
    <source>
        <dbReference type="PROSITE" id="PS01031"/>
    </source>
</evidence>
<dbReference type="GO" id="GO:0006122">
    <property type="term" value="P:mitochondrial electron transport, ubiquinol to cytochrome c"/>
    <property type="evidence" value="ECO:0007669"/>
    <property type="project" value="UniProtKB-UniRule"/>
</dbReference>
<keyword evidence="4 13" id="KW-0679">Respiratory chain</keyword>
<protein>
    <recommendedName>
        <fullName evidence="13">Cytochrome b-c1 complex subunit 8</fullName>
    </recommendedName>
    <alternativeName>
        <fullName evidence="13">Complex III subunit 8</fullName>
    </alternativeName>
</protein>
<reference evidence="16" key="1">
    <citation type="submission" date="2022-11" db="EMBL/GenBank/DDBJ databases">
        <title>Genome Sequence of Cubamyces cubensis.</title>
        <authorList>
            <person name="Buettner E."/>
        </authorList>
    </citation>
    <scope>NUCLEOTIDE SEQUENCE</scope>
    <source>
        <strain evidence="16">MPL-01</strain>
    </source>
</reference>
<comment type="subunit">
    <text evidence="13">Component of the ubiquinol-cytochrome c oxidoreductase (cytochrome b-c1 complex, complex III, CIII), a multisubunit enzyme composed of 3 respiratory subunits cytochrome b, cytochrome c1 and Rieske protein, 2 core protein subunits, and additional low-molecular weight protein subunits. The complex exists as an obligatory dimer and forms supercomplexes (SCs) in the inner mitochondrial membrane with cytochrome c oxidase (complex IV, CIV).</text>
</comment>
<dbReference type="GO" id="GO:0005743">
    <property type="term" value="C:mitochondrial inner membrane"/>
    <property type="evidence" value="ECO:0007669"/>
    <property type="project" value="UniProtKB-SubCell"/>
</dbReference>
<keyword evidence="17" id="KW-1185">Reference proteome</keyword>
<evidence type="ECO:0000256" key="8">
    <source>
        <dbReference type="ARBA" id="ARBA00022989"/>
    </source>
</evidence>
<dbReference type="Gene3D" id="1.20.5.210">
    <property type="entry name" value="Cytochrome b-c1 complex subunit 8"/>
    <property type="match status" value="1"/>
</dbReference>
<dbReference type="Pfam" id="PF00011">
    <property type="entry name" value="HSP20"/>
    <property type="match status" value="1"/>
</dbReference>
<dbReference type="Gene3D" id="2.60.40.790">
    <property type="match status" value="1"/>
</dbReference>
<keyword evidence="10" id="KW-0472">Membrane</keyword>
<evidence type="ECO:0000256" key="11">
    <source>
        <dbReference type="PROSITE-ProRule" id="PRU00285"/>
    </source>
</evidence>
<evidence type="ECO:0000313" key="16">
    <source>
        <dbReference type="EMBL" id="KAJ8462372.1"/>
    </source>
</evidence>
<dbReference type="Pfam" id="PF02939">
    <property type="entry name" value="UcrQ"/>
    <property type="match status" value="1"/>
</dbReference>
<evidence type="ECO:0000256" key="1">
    <source>
        <dbReference type="ARBA" id="ARBA00004434"/>
    </source>
</evidence>
<sequence length="298" mass="33386">MRPTEARLGDMPGPKVYSVWWGDRGVQKQKGIVTYSLSPFRQRAAKNMFSSWIFNGYRRIASQAVYWAIPFAMDKPSAPSEFPSPDATQPLDMTVRPTKQSLVTTVRKRLGRELTRDELMRLARAMQARQLQQRVYKPRMELWDDGESERVTAVFELPGLGPNEVLLDVVDGRLIVSGERRPRMPSFQRPGGIAGQSKPLVGTTTSTLQVRELKYGTFRRVIAMPEGCTTNDLQATLENGMLTVTWPRHPLTDIARMQEVHSPTPKIAHEGNNDNNDAFPDSSPRSFSGDLDASPASA</sequence>
<comment type="caution">
    <text evidence="16">The sequence shown here is derived from an EMBL/GenBank/DDBJ whole genome shotgun (WGS) entry which is preliminary data.</text>
</comment>
<dbReference type="InterPro" id="IPR008978">
    <property type="entry name" value="HSP20-like_chaperone"/>
</dbReference>
<dbReference type="InterPro" id="IPR036642">
    <property type="entry name" value="Cyt_bc1_su8_sf"/>
</dbReference>
<feature type="region of interest" description="Disordered" evidence="14">
    <location>
        <begin position="264"/>
        <end position="298"/>
    </location>
</feature>
<evidence type="ECO:0000256" key="5">
    <source>
        <dbReference type="ARBA" id="ARBA00022692"/>
    </source>
</evidence>
<keyword evidence="6 13" id="KW-0999">Mitochondrion inner membrane</keyword>
<evidence type="ECO:0000256" key="12">
    <source>
        <dbReference type="RuleBase" id="RU003616"/>
    </source>
</evidence>
<keyword evidence="7 13" id="KW-0249">Electron transport</keyword>
<feature type="region of interest" description="Disordered" evidence="14">
    <location>
        <begin position="182"/>
        <end position="204"/>
    </location>
</feature>
<comment type="function">
    <text evidence="13">Component of the ubiquinol-cytochrome c oxidoreductase, a multisubunit transmembrane complex that is part of the mitochondrial electron transport chain which drives oxidative phosphorylation. The complex plays an important role in the uptake of multiple carbon sources present in different host niches.</text>
</comment>
<accession>A0AAD7TIK2</accession>
<feature type="domain" description="SHSP" evidence="15">
    <location>
        <begin position="131"/>
        <end position="263"/>
    </location>
</feature>
<proteinExistence type="inferred from homology"/>
<evidence type="ECO:0000256" key="13">
    <source>
        <dbReference type="RuleBase" id="RU368118"/>
    </source>
</evidence>
<evidence type="ECO:0000256" key="4">
    <source>
        <dbReference type="ARBA" id="ARBA00022660"/>
    </source>
</evidence>
<name>A0AAD7TIK2_9APHY</name>
<comment type="similarity">
    <text evidence="2 13">Belongs to the UQCRQ/QCR8 family.</text>
</comment>
<keyword evidence="5" id="KW-0812">Transmembrane</keyword>
<dbReference type="InterPro" id="IPR002068">
    <property type="entry name" value="A-crystallin/Hsp20_dom"/>
</dbReference>
<dbReference type="PROSITE" id="PS01031">
    <property type="entry name" value="SHSP"/>
    <property type="match status" value="1"/>
</dbReference>
<evidence type="ECO:0000313" key="17">
    <source>
        <dbReference type="Proteomes" id="UP001215151"/>
    </source>
</evidence>
<comment type="similarity">
    <text evidence="11 12">Belongs to the small heat shock protein (HSP20) family.</text>
</comment>
<dbReference type="PANTHER" id="PTHR12119">
    <property type="entry name" value="UBIQUINOL-CYTOCHROME C REDUCTASE COMPLEX UBIQUINONE-BINDING PROTEIN QP-C"/>
    <property type="match status" value="1"/>
</dbReference>
<evidence type="ECO:0000256" key="14">
    <source>
        <dbReference type="SAM" id="MobiDB-lite"/>
    </source>
</evidence>
<dbReference type="Proteomes" id="UP001215151">
    <property type="component" value="Unassembled WGS sequence"/>
</dbReference>
<dbReference type="GO" id="GO:0045275">
    <property type="term" value="C:respiratory chain complex III"/>
    <property type="evidence" value="ECO:0007669"/>
    <property type="project" value="UniProtKB-UniRule"/>
</dbReference>
<gene>
    <name evidence="16" type="ORF">ONZ51_g10941</name>
</gene>
<dbReference type="SUPFAM" id="SSF49764">
    <property type="entry name" value="HSP20-like chaperones"/>
    <property type="match status" value="1"/>
</dbReference>
<evidence type="ECO:0000256" key="10">
    <source>
        <dbReference type="ARBA" id="ARBA00023136"/>
    </source>
</evidence>
<evidence type="ECO:0000256" key="2">
    <source>
        <dbReference type="ARBA" id="ARBA00007668"/>
    </source>
</evidence>
<dbReference type="InterPro" id="IPR004205">
    <property type="entry name" value="Cyt_bc1_su8"/>
</dbReference>
<dbReference type="EMBL" id="JAPEVG010000471">
    <property type="protein sequence ID" value="KAJ8462372.1"/>
    <property type="molecule type" value="Genomic_DNA"/>
</dbReference>